<gene>
    <name evidence="4" type="ORF">GJA_1392</name>
</gene>
<dbReference type="AlphaFoldDB" id="W0V385"/>
<keyword evidence="1 4" id="KW-0808">Transferase</keyword>
<dbReference type="Proteomes" id="UP000027604">
    <property type="component" value="Chromosome I"/>
</dbReference>
<dbReference type="CDD" id="cd04301">
    <property type="entry name" value="NAT_SF"/>
    <property type="match status" value="1"/>
</dbReference>
<dbReference type="HOGENOM" id="CLU_013985_21_3_4"/>
<dbReference type="OrthoDB" id="9789605at2"/>
<dbReference type="EMBL" id="HG322949">
    <property type="protein sequence ID" value="CDG82045.1"/>
    <property type="molecule type" value="Genomic_DNA"/>
</dbReference>
<dbReference type="GO" id="GO:0016747">
    <property type="term" value="F:acyltransferase activity, transferring groups other than amino-acyl groups"/>
    <property type="evidence" value="ECO:0007669"/>
    <property type="project" value="InterPro"/>
</dbReference>
<reference evidence="4 5" key="1">
    <citation type="journal article" date="2015" name="Genome Announc.">
        <title>Genome Sequence of Mushroom Soft-Rot Pathogen Janthinobacterium agaricidamnosum.</title>
        <authorList>
            <person name="Graupner K."/>
            <person name="Lackner G."/>
            <person name="Hertweck C."/>
        </authorList>
    </citation>
    <scope>NUCLEOTIDE SEQUENCE [LARGE SCALE GENOMIC DNA]</scope>
    <source>
        <strain evidence="5">NBRC 102515 / DSM 9628</strain>
    </source>
</reference>
<evidence type="ECO:0000256" key="2">
    <source>
        <dbReference type="ARBA" id="ARBA00023315"/>
    </source>
</evidence>
<dbReference type="InterPro" id="IPR000182">
    <property type="entry name" value="GNAT_dom"/>
</dbReference>
<dbReference type="PATRIC" id="fig|1349767.4.peg.3095"/>
<dbReference type="STRING" id="1349767.GJA_1392"/>
<keyword evidence="2" id="KW-0012">Acyltransferase</keyword>
<evidence type="ECO:0000313" key="5">
    <source>
        <dbReference type="Proteomes" id="UP000027604"/>
    </source>
</evidence>
<organism evidence="4 5">
    <name type="scientific">Janthinobacterium agaricidamnosum NBRC 102515 = DSM 9628</name>
    <dbReference type="NCBI Taxonomy" id="1349767"/>
    <lineage>
        <taxon>Bacteria</taxon>
        <taxon>Pseudomonadati</taxon>
        <taxon>Pseudomonadota</taxon>
        <taxon>Betaproteobacteria</taxon>
        <taxon>Burkholderiales</taxon>
        <taxon>Oxalobacteraceae</taxon>
        <taxon>Janthinobacterium</taxon>
    </lineage>
</organism>
<dbReference type="PANTHER" id="PTHR43877">
    <property type="entry name" value="AMINOALKYLPHOSPHONATE N-ACETYLTRANSFERASE-RELATED-RELATED"/>
    <property type="match status" value="1"/>
</dbReference>
<evidence type="ECO:0000259" key="3">
    <source>
        <dbReference type="PROSITE" id="PS51186"/>
    </source>
</evidence>
<protein>
    <submittedName>
        <fullName evidence="4">Acetyltransferase family protein</fullName>
    </submittedName>
</protein>
<dbReference type="PROSITE" id="PS51186">
    <property type="entry name" value="GNAT"/>
    <property type="match status" value="1"/>
</dbReference>
<proteinExistence type="predicted"/>
<keyword evidence="5" id="KW-1185">Reference proteome</keyword>
<feature type="domain" description="N-acetyltransferase" evidence="3">
    <location>
        <begin position="4"/>
        <end position="144"/>
    </location>
</feature>
<dbReference type="RefSeq" id="WP_038490119.1">
    <property type="nucleotide sequence ID" value="NZ_BCTH01000070.1"/>
</dbReference>
<dbReference type="Pfam" id="PF13673">
    <property type="entry name" value="Acetyltransf_10"/>
    <property type="match status" value="1"/>
</dbReference>
<name>W0V385_9BURK</name>
<dbReference type="SUPFAM" id="SSF55729">
    <property type="entry name" value="Acyl-CoA N-acyltransferases (Nat)"/>
    <property type="match status" value="1"/>
</dbReference>
<accession>W0V385</accession>
<evidence type="ECO:0000256" key="1">
    <source>
        <dbReference type="ARBA" id="ARBA00022679"/>
    </source>
</evidence>
<dbReference type="eggNOG" id="COG0456">
    <property type="taxonomic scope" value="Bacteria"/>
</dbReference>
<dbReference type="KEGG" id="jag:GJA_1392"/>
<sequence>MQHINVRPATGADLAALRELFLATRRQAYTWMAGATFELADLERQTQGETMLVAQNAEGALAGFVSVWEADHFIHHLYVDYRQHRRGIGRALLAALPGWPLQAYSLKCLCRNHAAAAFYRACGFVQTGSGTAEDGDYLVFQSGGGAGRRS</sequence>
<dbReference type="InterPro" id="IPR016181">
    <property type="entry name" value="Acyl_CoA_acyltransferase"/>
</dbReference>
<dbReference type="PANTHER" id="PTHR43877:SF2">
    <property type="entry name" value="AMINOALKYLPHOSPHONATE N-ACETYLTRANSFERASE-RELATED"/>
    <property type="match status" value="1"/>
</dbReference>
<dbReference type="Gene3D" id="3.40.630.30">
    <property type="match status" value="1"/>
</dbReference>
<dbReference type="InterPro" id="IPR050832">
    <property type="entry name" value="Bact_Acetyltransf"/>
</dbReference>
<evidence type="ECO:0000313" key="4">
    <source>
        <dbReference type="EMBL" id="CDG82045.1"/>
    </source>
</evidence>